<dbReference type="PANTHER" id="PTHR30349:SF64">
    <property type="entry name" value="PROPHAGE INTEGRASE INTD-RELATED"/>
    <property type="match status" value="1"/>
</dbReference>
<evidence type="ECO:0000256" key="1">
    <source>
        <dbReference type="ARBA" id="ARBA00008857"/>
    </source>
</evidence>
<keyword evidence="6" id="KW-1185">Reference proteome</keyword>
<dbReference type="GO" id="GO:0006310">
    <property type="term" value="P:DNA recombination"/>
    <property type="evidence" value="ECO:0007669"/>
    <property type="project" value="UniProtKB-KW"/>
</dbReference>
<dbReference type="EMBL" id="CP011309">
    <property type="protein sequence ID" value="AKF27826.1"/>
    <property type="molecule type" value="Genomic_DNA"/>
</dbReference>
<evidence type="ECO:0000259" key="4">
    <source>
        <dbReference type="PROSITE" id="PS51898"/>
    </source>
</evidence>
<keyword evidence="3" id="KW-0233">DNA recombination</keyword>
<dbReference type="HOGENOM" id="CLU_027562_17_5_11"/>
<comment type="similarity">
    <text evidence="1">Belongs to the 'phage' integrase family.</text>
</comment>
<evidence type="ECO:0000256" key="2">
    <source>
        <dbReference type="ARBA" id="ARBA00023125"/>
    </source>
</evidence>
<name>A0A0F6WQW0_9CORY</name>
<dbReference type="PANTHER" id="PTHR30349">
    <property type="entry name" value="PHAGE INTEGRASE-RELATED"/>
    <property type="match status" value="1"/>
</dbReference>
<dbReference type="InterPro" id="IPR013762">
    <property type="entry name" value="Integrase-like_cat_sf"/>
</dbReference>
<dbReference type="SUPFAM" id="SSF56349">
    <property type="entry name" value="DNA breaking-rejoining enzymes"/>
    <property type="match status" value="1"/>
</dbReference>
<evidence type="ECO:0000256" key="3">
    <source>
        <dbReference type="ARBA" id="ARBA00023172"/>
    </source>
</evidence>
<dbReference type="Proteomes" id="UP000034037">
    <property type="component" value="Chromosome"/>
</dbReference>
<dbReference type="RefSeq" id="WP_003861888.1">
    <property type="nucleotide sequence ID" value="NZ_CP011309.1"/>
</dbReference>
<dbReference type="Gene3D" id="1.10.443.10">
    <property type="entry name" value="Intergrase catalytic core"/>
    <property type="match status" value="1"/>
</dbReference>
<reference evidence="5 6" key="1">
    <citation type="submission" date="2015-04" db="EMBL/GenBank/DDBJ databases">
        <title>Complete Genome Sequence of Brevibacterium flavum ATCC 15168.</title>
        <authorList>
            <person name="Ahn J."/>
            <person name="Park G."/>
            <person name="Jeon W."/>
            <person name="Jang Y."/>
            <person name="Jang M."/>
            <person name="Lee H."/>
            <person name="Lee H."/>
        </authorList>
    </citation>
    <scope>NUCLEOTIDE SEQUENCE [LARGE SCALE GENOMIC DNA]</scope>
    <source>
        <strain evidence="5 6">ATCC 15168</strain>
    </source>
</reference>
<dbReference type="GO" id="GO:0015074">
    <property type="term" value="P:DNA integration"/>
    <property type="evidence" value="ECO:0007669"/>
    <property type="project" value="InterPro"/>
</dbReference>
<protein>
    <recommendedName>
        <fullName evidence="4">Tyr recombinase domain-containing protein</fullName>
    </recommendedName>
</protein>
<dbReference type="InterPro" id="IPR050090">
    <property type="entry name" value="Tyrosine_recombinase_XerCD"/>
</dbReference>
<gene>
    <name evidence="5" type="ORF">YH66_09830</name>
</gene>
<sequence>MAQKKLTAKGTVRWVGRFRPPGGKESSRSFATRKEAKAWETEQFRSHRRGVWVDPVMDKLTVYELYSRWSDRPARENSRLVYAQVLKNLGPIGDIYARQLTRTDVDMWYRTLITARPWFNNEALSPRVARSMVGHLSAAMTMGVEEEWVGRNPVKIPRLDSADIVRVKDIPTPDDIRRIVDLLRTGGAIYERKENGKIKTKKAMPAPMIADMVLVGVGTGARISELCGFDVSDVYLSSRDLDINAQAHHVTGERIPLKTIASERVTPIGDDLVPILTRLVDGRPDYAPLFTTRQGNTYRAETAGKLLRHAAEHLGMPWRFHSFRHYYASRLIAGGLPVNQVQQLLGHSDPSMTLRVYTHLWPDYEATSRRAVDGILSGCGIIAGSKTDLDNPPAL</sequence>
<dbReference type="AlphaFoldDB" id="A0A0F6WQW0"/>
<organism evidence="5 6">
    <name type="scientific">[Brevibacterium] flavum</name>
    <dbReference type="NCBI Taxonomy" id="92706"/>
    <lineage>
        <taxon>Bacteria</taxon>
        <taxon>Bacillati</taxon>
        <taxon>Actinomycetota</taxon>
        <taxon>Actinomycetes</taxon>
        <taxon>Mycobacteriales</taxon>
        <taxon>Corynebacteriaceae</taxon>
        <taxon>Corynebacterium</taxon>
    </lineage>
</organism>
<dbReference type="Gene3D" id="1.10.150.130">
    <property type="match status" value="1"/>
</dbReference>
<evidence type="ECO:0000313" key="5">
    <source>
        <dbReference type="EMBL" id="AKF27826.1"/>
    </source>
</evidence>
<evidence type="ECO:0000313" key="6">
    <source>
        <dbReference type="Proteomes" id="UP000034037"/>
    </source>
</evidence>
<dbReference type="GO" id="GO:0003677">
    <property type="term" value="F:DNA binding"/>
    <property type="evidence" value="ECO:0007669"/>
    <property type="project" value="UniProtKB-KW"/>
</dbReference>
<proteinExistence type="inferred from homology"/>
<keyword evidence="2" id="KW-0238">DNA-binding</keyword>
<accession>A0A0F6WQW0</accession>
<feature type="domain" description="Tyr recombinase" evidence="4">
    <location>
        <begin position="166"/>
        <end position="373"/>
    </location>
</feature>
<dbReference type="CDD" id="cd01189">
    <property type="entry name" value="INT_ICEBs1_C_like"/>
    <property type="match status" value="1"/>
</dbReference>
<dbReference type="PROSITE" id="PS51898">
    <property type="entry name" value="TYR_RECOMBINASE"/>
    <property type="match status" value="1"/>
</dbReference>
<dbReference type="InterPro" id="IPR002104">
    <property type="entry name" value="Integrase_catalytic"/>
</dbReference>
<dbReference type="InterPro" id="IPR010998">
    <property type="entry name" value="Integrase_recombinase_N"/>
</dbReference>
<dbReference type="Pfam" id="PF00589">
    <property type="entry name" value="Phage_integrase"/>
    <property type="match status" value="1"/>
</dbReference>
<dbReference type="PATRIC" id="fig|92706.3.peg.2059"/>
<dbReference type="InterPro" id="IPR011010">
    <property type="entry name" value="DNA_brk_join_enz"/>
</dbReference>